<dbReference type="PANTHER" id="PTHR40094">
    <property type="entry name" value="ALPHA-2-MACROGLOBULIN HOMOLOG"/>
    <property type="match status" value="1"/>
</dbReference>
<dbReference type="PANTHER" id="PTHR40094:SF1">
    <property type="entry name" value="UBIQUITIN DOMAIN-CONTAINING PROTEIN"/>
    <property type="match status" value="1"/>
</dbReference>
<keyword evidence="4" id="KW-1185">Reference proteome</keyword>
<dbReference type="GO" id="GO:0004866">
    <property type="term" value="F:endopeptidase inhibitor activity"/>
    <property type="evidence" value="ECO:0007669"/>
    <property type="project" value="InterPro"/>
</dbReference>
<dbReference type="Gene3D" id="1.50.10.20">
    <property type="match status" value="1"/>
</dbReference>
<dbReference type="InterPro" id="IPR051802">
    <property type="entry name" value="YfhM-like"/>
</dbReference>
<dbReference type="Pfam" id="PF17973">
    <property type="entry name" value="bMG10"/>
    <property type="match status" value="1"/>
</dbReference>
<dbReference type="Proteomes" id="UP000004892">
    <property type="component" value="Unassembled WGS sequence"/>
</dbReference>
<dbReference type="HOGENOM" id="CLU_001849_0_0_10"/>
<dbReference type="InterPro" id="IPR002890">
    <property type="entry name" value="MG2"/>
</dbReference>
<dbReference type="EMBL" id="ADMC01000032">
    <property type="protein sequence ID" value="EHP45355.1"/>
    <property type="molecule type" value="Genomic_DNA"/>
</dbReference>
<dbReference type="InterPro" id="IPR008930">
    <property type="entry name" value="Terpenoid_cyclase/PrenylTrfase"/>
</dbReference>
<dbReference type="RefSeq" id="WP_009137974.1">
    <property type="nucleotide sequence ID" value="NZ_JH594598.1"/>
</dbReference>
<dbReference type="GeneID" id="98070355"/>
<accession>H1DKP5</accession>
<name>H1DKP5_9BACT</name>
<organism evidence="3 4">
    <name type="scientific">Odoribacter laneus YIT 12061</name>
    <dbReference type="NCBI Taxonomy" id="742817"/>
    <lineage>
        <taxon>Bacteria</taxon>
        <taxon>Pseudomonadati</taxon>
        <taxon>Bacteroidota</taxon>
        <taxon>Bacteroidia</taxon>
        <taxon>Bacteroidales</taxon>
        <taxon>Odoribacteraceae</taxon>
        <taxon>Odoribacter</taxon>
    </lineage>
</organism>
<evidence type="ECO:0000313" key="4">
    <source>
        <dbReference type="Proteomes" id="UP000004892"/>
    </source>
</evidence>
<gene>
    <name evidence="3" type="ORF">HMPREF9449_02831</name>
</gene>
<dbReference type="Gene3D" id="2.60.40.1930">
    <property type="match status" value="1"/>
</dbReference>
<reference evidence="3 4" key="1">
    <citation type="submission" date="2012-01" db="EMBL/GenBank/DDBJ databases">
        <title>The Genome Sequence of Odoribacter laneus YIT 12061.</title>
        <authorList>
            <consortium name="The Broad Institute Genome Sequencing Platform"/>
            <person name="Earl A."/>
            <person name="Ward D."/>
            <person name="Feldgarden M."/>
            <person name="Gevers D."/>
            <person name="Morotomi M."/>
            <person name="Young S.K."/>
            <person name="Zeng Q."/>
            <person name="Gargeya S."/>
            <person name="Fitzgerald M."/>
            <person name="Haas B."/>
            <person name="Abouelleil A."/>
            <person name="Alvarado L."/>
            <person name="Arachchi H.M."/>
            <person name="Berlin A."/>
            <person name="Chapman S.B."/>
            <person name="Gearin G."/>
            <person name="Goldberg J."/>
            <person name="Griggs A."/>
            <person name="Gujja S."/>
            <person name="Hansen M."/>
            <person name="Heiman D."/>
            <person name="Howarth C."/>
            <person name="Larimer J."/>
            <person name="Lui A."/>
            <person name="MacDonald P.J.P."/>
            <person name="McCowen C."/>
            <person name="Montmayeur A."/>
            <person name="Murphy C."/>
            <person name="Neiman D."/>
            <person name="Pearson M."/>
            <person name="Priest M."/>
            <person name="Roberts A."/>
            <person name="Saif S."/>
            <person name="Shea T."/>
            <person name="Sisk P."/>
            <person name="Stolte C."/>
            <person name="Sykes S."/>
            <person name="Wortman J."/>
            <person name="Nusbaum C."/>
            <person name="Birren B."/>
        </authorList>
    </citation>
    <scope>NUCLEOTIDE SEQUENCE [LARGE SCALE GENOMIC DNA]</scope>
    <source>
        <strain evidence="3 4">YIT 12061</strain>
    </source>
</reference>
<sequence>MKTVLCFILLCISYSGFSQTDWKKLCDEKPKTALAKAEKMYDQALLEKNGPKLIQALTIRIYCQSLIDSESILPLFQEIEKLITNLKNPVEKSILHSILAEYYQDYYNQHAYQINQRTPLANFVPEDIKEWSGNLFIEKIFYHALAALEAQTDLEKTPASTYNLILKTGSDSKQLRPTLYDFLAYRSIEQLRNCNSENIARFFPQSTPSHPDFLSVISHFISIPLETKPYDVVSNVFKIYQNLLKFRVSAANRPALLLADLDRLTYGQEILQNDSLYLRRLQELERDFSDIPYVVEILYEEARLYWSNSSRSDSALSEIKKALYYCELGLKKYPDYERIGLLKDLKNEIENPELHVSLSEIIYPNTSFSLKANYKNITQIKLSISRLQETTRSYEQKKNNKTPLQTTSLYTKSYTLPSEPLQQDTSFSLPALKSGMYELLIEANGKKTDNMMFIVNDLFTAIQIEKNNRVHFMVRNKQSGKPIPNATINVYEALEKQYPPLAHLLPLTQVKTDKNGRATLKLTSGNKKYKQFYYEVTDIQNPNNYIYSYYYDASFFERSNAQIQNVNFFTDRKIYRPGQTVLFSGIAWASSPDSSILNTEKTYTIQFYHFTNSQNRKELTVKTNEWGSFSGSFVIPKEGLNGTYILSTTNGQTQIEVAEYKRPEIEIQIDPLKKPYAFGDTLQIDGRLKTYSGVPLDHSKINYQIYLKQTYRWQTPEPSSIKGQLSTDIDGNFQLKFPTKVPATHNPVLLQGYYYEIILSATDSKGETQETAVQLPMNVSPFSLEIRFPEYVNKEMPIAFSVLARNSSDYKVSENISYTFYKLAPLNSLEQTYHPDSIKTEKKMAEGVLLTNTDSSLNLKTWDSGAYVILVRGGNIEHKKIFYLYSPQDKRPPIQTYNWLVQEKTSCKPGENAEILFGSSAKNVYVLYELYDGYQLLKREFLQLSDQVKHFSIPYSEQYGNTLCLMLSFVKEGKFFNNQIEIHKIQANKDLTIQTKVFRDQLQPGQKENWEFIIRDHQGLPVTAEILAVLYDQSLDQFLKNNWYFNPFPGWNSNYPLWRTPMYPPTPSIYMSFPIPYKAVPPFQFDELKLYKQPYAYYEARSLHSLEDRNAGMPIANHKAALPVYAQDTERSETTNSAPEKKLTLRENFQETVFFYPQLVSNDSGIVRIHFTMPDATTRWKFMALAHTRSLSHGLIEKEITTSKQLMVMPNLPRYFRNGDSTILKTTVSNRSGNLQTGQVTLELFDPLTNRVQLRRVTDFTANPQQNTTVSQGFTVPQNISVIGCRIIASTSDFSDGEQHLIAVVPDKVMLTEALPFFINQKGTQTFHLDAVSPTKEDYRLTLEVTTNPLWYAVLALPSLQQPQTENISSIAAAFYVNTIGNYIATANPRIVAAIQTLQAEQGNATDYISQLEKNPELKSILLENSPWVLDAQNETERIQSLAQLFDQNRLQQLQQTAFQKIQALQEADGGWSWFKGMPSDRFMTCNVLNIFSMATLTGKTEGGEKEKMMQIKALRYLDNEILKDYEKKNKKLTYSQILYLYVRSFYRDIPLGEALQAHKYYIGLAEKEWNRFSLYEKALTATTLFRYGKPETARKILNSLQEYATVNAELGMFWANNNSSGYSLNSAIQVHTAIMEAFHEIEGNTAHTDLMKQWLLRQKQTQNWGNTPSTVDAIYALLLTGNTQLDSQEQLTVALGNQKIDMNKADQMLGYIKTVYPATAISPDLSQLTITKEQNTPSWGALYLQYFDQLKQVQKKKKDILNIEKKLFIEKNSESGPQLIPLNTSLQIGDKVVVRLTVSLDRDMEYIHLKDSRAACFEPVQQISGNQWKYGTFYYEEIKDGVSNFFIRHLPKGTYVFEYPVWVNQEGIYQDGLATIQSMYAPEFVSHSRSQEIEVR</sequence>
<dbReference type="SMART" id="SM01360">
    <property type="entry name" value="A2M"/>
    <property type="match status" value="1"/>
</dbReference>
<evidence type="ECO:0000256" key="1">
    <source>
        <dbReference type="ARBA" id="ARBA00010556"/>
    </source>
</evidence>
<comment type="caution">
    <text evidence="3">The sequence shown here is derived from an EMBL/GenBank/DDBJ whole genome shotgun (WGS) entry which is preliminary data.</text>
</comment>
<evidence type="ECO:0000313" key="3">
    <source>
        <dbReference type="EMBL" id="EHP45355.1"/>
    </source>
</evidence>
<dbReference type="InterPro" id="IPR001599">
    <property type="entry name" value="Macroglobln_a2"/>
</dbReference>
<comment type="similarity">
    <text evidence="1">Belongs to the protease inhibitor I39 (alpha-2-macroglobulin) family. Bacterial alpha-2-macroglobulin subfamily.</text>
</comment>
<proteinExistence type="inferred from homology"/>
<dbReference type="Gene3D" id="2.20.130.20">
    <property type="match status" value="1"/>
</dbReference>
<dbReference type="Pfam" id="PF01835">
    <property type="entry name" value="MG2"/>
    <property type="match status" value="1"/>
</dbReference>
<dbReference type="eggNOG" id="COG2373">
    <property type="taxonomic scope" value="Bacteria"/>
</dbReference>
<feature type="domain" description="Alpha-2-macroglobulin" evidence="2">
    <location>
        <begin position="1152"/>
        <end position="1242"/>
    </location>
</feature>
<protein>
    <recommendedName>
        <fullName evidence="2">Alpha-2-macroglobulin domain-containing protein</fullName>
    </recommendedName>
</protein>
<dbReference type="STRING" id="742817.HMPREF9449_02831"/>
<evidence type="ECO:0000259" key="2">
    <source>
        <dbReference type="SMART" id="SM01360"/>
    </source>
</evidence>
<dbReference type="InterPro" id="IPR041246">
    <property type="entry name" value="Bact_MG10"/>
</dbReference>
<dbReference type="PATRIC" id="fig|742817.3.peg.3024"/>
<dbReference type="SUPFAM" id="SSF48239">
    <property type="entry name" value="Terpenoid cyclases/Protein prenyltransferases"/>
    <property type="match status" value="1"/>
</dbReference>
<dbReference type="Pfam" id="PF00207">
    <property type="entry name" value="A2M"/>
    <property type="match status" value="1"/>
</dbReference>